<dbReference type="Proteomes" id="UP000019276">
    <property type="component" value="Unassembled WGS sequence"/>
</dbReference>
<protein>
    <recommendedName>
        <fullName evidence="3">RHS repeat-associated core domain-containing protein</fullName>
    </recommendedName>
</protein>
<dbReference type="AlphaFoldDB" id="W7QCQ5"/>
<dbReference type="InterPro" id="IPR050708">
    <property type="entry name" value="T6SS_VgrG/RHS"/>
</dbReference>
<dbReference type="RefSeq" id="WP_035014085.1">
    <property type="nucleotide sequence ID" value="NZ_ARZY01000010.1"/>
</dbReference>
<name>W7QCQ5_9ALTE</name>
<dbReference type="OrthoDB" id="9815903at2"/>
<dbReference type="eggNOG" id="COG3209">
    <property type="taxonomic scope" value="Bacteria"/>
</dbReference>
<organism evidence="1 2">
    <name type="scientific">Catenovulum agarivorans DS-2</name>
    <dbReference type="NCBI Taxonomy" id="1328313"/>
    <lineage>
        <taxon>Bacteria</taxon>
        <taxon>Pseudomonadati</taxon>
        <taxon>Pseudomonadota</taxon>
        <taxon>Gammaproteobacteria</taxon>
        <taxon>Alteromonadales</taxon>
        <taxon>Alteromonadaceae</taxon>
        <taxon>Catenovulum</taxon>
    </lineage>
</organism>
<dbReference type="Gene3D" id="2.180.10.10">
    <property type="entry name" value="RHS repeat-associated core"/>
    <property type="match status" value="1"/>
</dbReference>
<dbReference type="PANTHER" id="PTHR32305:SF15">
    <property type="entry name" value="PROTEIN RHSA-RELATED"/>
    <property type="match status" value="1"/>
</dbReference>
<evidence type="ECO:0000313" key="1">
    <source>
        <dbReference type="EMBL" id="EWH10674.1"/>
    </source>
</evidence>
<evidence type="ECO:0008006" key="3">
    <source>
        <dbReference type="Google" id="ProtNLM"/>
    </source>
</evidence>
<dbReference type="EMBL" id="ARZY01000010">
    <property type="protein sequence ID" value="EWH10674.1"/>
    <property type="molecule type" value="Genomic_DNA"/>
</dbReference>
<evidence type="ECO:0000313" key="2">
    <source>
        <dbReference type="Proteomes" id="UP000019276"/>
    </source>
</evidence>
<dbReference type="STRING" id="1328313.DS2_07573"/>
<sequence>YYDPVIGRFYSNDPIGFTGEVDTFNRYSYVANNPYKYVDPDGQAKIYVETQGTGHVGITTNYKGNEVNYDFGRYKGRYSNSIYSGPGILKRTGGTPSSASYSGYKVFDLGVSQALDNEIAKGFRAAFDAGSATLPKDVLESLASPSELSSTQRYSGSDWGLTGPNCVSHTFGTLKSTLQGVMNPEAGFSKALQSEATNLYNKIEKMDTFIFTPAGAKDALNENF</sequence>
<dbReference type="InterPro" id="IPR022385">
    <property type="entry name" value="Rhs_assc_core"/>
</dbReference>
<feature type="non-terminal residue" evidence="1">
    <location>
        <position position="1"/>
    </location>
</feature>
<reference evidence="1 2" key="1">
    <citation type="journal article" date="2014" name="Genome Announc.">
        <title>Draft Genome Sequence of the Agar-Degrading Bacterium Catenovulum sp. Strain DS-2, Isolated from Intestines of Haliotis diversicolor.</title>
        <authorList>
            <person name="Shan D."/>
            <person name="Li X."/>
            <person name="Gu Z."/>
            <person name="Wei G."/>
            <person name="Gao Z."/>
            <person name="Shao Z."/>
        </authorList>
    </citation>
    <scope>NUCLEOTIDE SEQUENCE [LARGE SCALE GENOMIC DNA]</scope>
    <source>
        <strain evidence="1 2">DS-2</strain>
    </source>
</reference>
<accession>W7QCQ5</accession>
<keyword evidence="2" id="KW-1185">Reference proteome</keyword>
<dbReference type="PANTHER" id="PTHR32305">
    <property type="match status" value="1"/>
</dbReference>
<comment type="caution">
    <text evidence="1">The sequence shown here is derived from an EMBL/GenBank/DDBJ whole genome shotgun (WGS) entry which is preliminary data.</text>
</comment>
<gene>
    <name evidence="1" type="ORF">DS2_07573</name>
</gene>
<proteinExistence type="predicted"/>
<dbReference type="NCBIfam" id="TIGR03696">
    <property type="entry name" value="Rhs_assc_core"/>
    <property type="match status" value="1"/>
</dbReference>